<name>A0A0W0F8K1_MONRR</name>
<feature type="compositionally biased region" description="Polar residues" evidence="2">
    <location>
        <begin position="438"/>
        <end position="456"/>
    </location>
</feature>
<feature type="compositionally biased region" description="Low complexity" evidence="2">
    <location>
        <begin position="382"/>
        <end position="394"/>
    </location>
</feature>
<proteinExistence type="predicted"/>
<feature type="region of interest" description="Disordered" evidence="2">
    <location>
        <begin position="1"/>
        <end position="36"/>
    </location>
</feature>
<feature type="compositionally biased region" description="Polar residues" evidence="2">
    <location>
        <begin position="351"/>
        <end position="370"/>
    </location>
</feature>
<feature type="coiled-coil region" evidence="1">
    <location>
        <begin position="168"/>
        <end position="216"/>
    </location>
</feature>
<feature type="region of interest" description="Disordered" evidence="2">
    <location>
        <begin position="327"/>
        <end position="522"/>
    </location>
</feature>
<feature type="compositionally biased region" description="Polar residues" evidence="2">
    <location>
        <begin position="17"/>
        <end position="36"/>
    </location>
</feature>
<dbReference type="EMBL" id="LATX01002207">
    <property type="protein sequence ID" value="KTB32671.1"/>
    <property type="molecule type" value="Genomic_DNA"/>
</dbReference>
<dbReference type="PANTHER" id="PTHR38407:SF1">
    <property type="entry name" value="PROTEIN IVY1"/>
    <property type="match status" value="1"/>
</dbReference>
<dbReference type="GO" id="GO:0000329">
    <property type="term" value="C:fungal-type vacuole membrane"/>
    <property type="evidence" value="ECO:0007669"/>
    <property type="project" value="InterPro"/>
</dbReference>
<organism evidence="3 4">
    <name type="scientific">Moniliophthora roreri</name>
    <name type="common">Frosty pod rot fungus</name>
    <name type="synonym">Monilia roreri</name>
    <dbReference type="NCBI Taxonomy" id="221103"/>
    <lineage>
        <taxon>Eukaryota</taxon>
        <taxon>Fungi</taxon>
        <taxon>Dikarya</taxon>
        <taxon>Basidiomycota</taxon>
        <taxon>Agaricomycotina</taxon>
        <taxon>Agaricomycetes</taxon>
        <taxon>Agaricomycetidae</taxon>
        <taxon>Agaricales</taxon>
        <taxon>Marasmiineae</taxon>
        <taxon>Marasmiaceae</taxon>
        <taxon>Moniliophthora</taxon>
    </lineage>
</organism>
<dbReference type="Proteomes" id="UP000054988">
    <property type="component" value="Unassembled WGS sequence"/>
</dbReference>
<dbReference type="AlphaFoldDB" id="A0A0W0F8K1"/>
<gene>
    <name evidence="3" type="ORF">WG66_14732</name>
</gene>
<comment type="caution">
    <text evidence="3">The sequence shown here is derived from an EMBL/GenBank/DDBJ whole genome shotgun (WGS) entry which is preliminary data.</text>
</comment>
<feature type="region of interest" description="Disordered" evidence="2">
    <location>
        <begin position="262"/>
        <end position="287"/>
    </location>
</feature>
<accession>A0A0W0F8K1</accession>
<dbReference type="SUPFAM" id="SSF103657">
    <property type="entry name" value="BAR/IMD domain-like"/>
    <property type="match status" value="1"/>
</dbReference>
<dbReference type="Gene3D" id="1.20.1270.60">
    <property type="entry name" value="Arfaptin homology (AH) domain/BAR domain"/>
    <property type="match status" value="1"/>
</dbReference>
<evidence type="ECO:0000256" key="2">
    <source>
        <dbReference type="SAM" id="MobiDB-lite"/>
    </source>
</evidence>
<dbReference type="eggNOG" id="ENOG502QTA6">
    <property type="taxonomic scope" value="Eukaryota"/>
</dbReference>
<evidence type="ECO:0000256" key="1">
    <source>
        <dbReference type="SAM" id="Coils"/>
    </source>
</evidence>
<dbReference type="GO" id="GO:0005543">
    <property type="term" value="F:phospholipid binding"/>
    <property type="evidence" value="ECO:0007669"/>
    <property type="project" value="InterPro"/>
</dbReference>
<dbReference type="InterPro" id="IPR027267">
    <property type="entry name" value="AH/BAR_dom_sf"/>
</dbReference>
<feature type="compositionally biased region" description="Low complexity" evidence="2">
    <location>
        <begin position="266"/>
        <end position="280"/>
    </location>
</feature>
<dbReference type="InterPro" id="IPR037470">
    <property type="entry name" value="IVY1"/>
</dbReference>
<evidence type="ECO:0000313" key="4">
    <source>
        <dbReference type="Proteomes" id="UP000054988"/>
    </source>
</evidence>
<feature type="compositionally biased region" description="Basic and acidic residues" evidence="2">
    <location>
        <begin position="503"/>
        <end position="516"/>
    </location>
</feature>
<feature type="compositionally biased region" description="Polar residues" evidence="2">
    <location>
        <begin position="463"/>
        <end position="472"/>
    </location>
</feature>
<feature type="compositionally biased region" description="Basic and acidic residues" evidence="2">
    <location>
        <begin position="424"/>
        <end position="437"/>
    </location>
</feature>
<reference evidence="3 4" key="1">
    <citation type="submission" date="2015-12" db="EMBL/GenBank/DDBJ databases">
        <title>Draft genome sequence of Moniliophthora roreri, the causal agent of frosty pod rot of cacao.</title>
        <authorList>
            <person name="Aime M.C."/>
            <person name="Diaz-Valderrama J.R."/>
            <person name="Kijpornyongpan T."/>
            <person name="Phillips-Mora W."/>
        </authorList>
    </citation>
    <scope>NUCLEOTIDE SEQUENCE [LARGE SCALE GENOMIC DNA]</scope>
    <source>
        <strain evidence="3 4">MCA 2952</strain>
    </source>
</reference>
<evidence type="ECO:0000313" key="3">
    <source>
        <dbReference type="EMBL" id="KTB32671.1"/>
    </source>
</evidence>
<keyword evidence="1" id="KW-0175">Coiled coil</keyword>
<dbReference type="PANTHER" id="PTHR38407">
    <property type="entry name" value="PROTEIN IVY1"/>
    <property type="match status" value="1"/>
</dbReference>
<dbReference type="GO" id="GO:0042144">
    <property type="term" value="P:vacuole fusion, non-autophagic"/>
    <property type="evidence" value="ECO:0007669"/>
    <property type="project" value="InterPro"/>
</dbReference>
<feature type="compositionally biased region" description="Low complexity" evidence="2">
    <location>
        <begin position="327"/>
        <end position="340"/>
    </location>
</feature>
<protein>
    <recommendedName>
        <fullName evidence="5">IMD domain-containing protein</fullName>
    </recommendedName>
</protein>
<evidence type="ECO:0008006" key="5">
    <source>
        <dbReference type="Google" id="ProtNLM"/>
    </source>
</evidence>
<sequence length="522" mass="57571">MSPGRPRSLRAFAFGSSRRNSSPDARSPSPTFSDTTNVSGMNFGVNGPSKIITRADLKASLQAYEHLMNTCADYRQALITLSKSTAAFADAMEKCSGLKGPTYETGTRLQAASGLHHLIGNHYHVLAETLDKNFEKPLRQHLDTYRIIVTERSASYERALKGKSEIIRQTERRNMNRKERNLQSFREALAVLQRQVDELDELKAGHYQEIIEHEEEVWDVVQGKVCLVVRSTLDVFDRFTSKATKTDEEDIVFSGLDETAPRSNESFASRDFSGSSGSLSPTAHNGSDPIIEPMLQAVPDPFDSYGMPQSEDQIFSILPRLSIIPSVPSSTSTTTPLTRTPELENIEGLPPSTSTTSGWVPNATSPNTIVFPTESAEWADVPSPSTSPRTTSPSSRRHSTPGAMPVHSHRKSESKLRSVLSVIDETHIRNGNEEDTSRTPQTDNKINGSSLIQPQPQKRPMFSWTSPFSYSQPAADDTNHDDTTPRNSTIIHTPSSPSSPPQEDVKSDDDTIHESNHIPVAT</sequence>